<reference evidence="2 3" key="1">
    <citation type="submission" date="2018-03" db="EMBL/GenBank/DDBJ databases">
        <title>Draft Genome Sequences of the Obligatory Marine Myxobacteria Enhygromyxa salina SWB005.</title>
        <authorList>
            <person name="Poehlein A."/>
            <person name="Moghaddam J.A."/>
            <person name="Harms H."/>
            <person name="Alanjari M."/>
            <person name="Koenig G.M."/>
            <person name="Daniel R."/>
            <person name="Schaeberle T.F."/>
        </authorList>
    </citation>
    <scope>NUCLEOTIDE SEQUENCE [LARGE SCALE GENOMIC DNA]</scope>
    <source>
        <strain evidence="2 3">SWB005</strain>
    </source>
</reference>
<feature type="domain" description="DUF2169" evidence="1">
    <location>
        <begin position="26"/>
        <end position="327"/>
    </location>
</feature>
<organism evidence="2 3">
    <name type="scientific">Enhygromyxa salina</name>
    <dbReference type="NCBI Taxonomy" id="215803"/>
    <lineage>
        <taxon>Bacteria</taxon>
        <taxon>Pseudomonadati</taxon>
        <taxon>Myxococcota</taxon>
        <taxon>Polyangia</taxon>
        <taxon>Nannocystales</taxon>
        <taxon>Nannocystaceae</taxon>
        <taxon>Enhygromyxa</taxon>
    </lineage>
</organism>
<dbReference type="AlphaFoldDB" id="A0A2S9YEW0"/>
<evidence type="ECO:0000313" key="3">
    <source>
        <dbReference type="Proteomes" id="UP000237968"/>
    </source>
</evidence>
<dbReference type="RefSeq" id="WP_106390877.1">
    <property type="nucleotide sequence ID" value="NZ_PVNK01000073.1"/>
</dbReference>
<name>A0A2S9YEW0_9BACT</name>
<sequence length="378" mass="41527">MSLLARLDNHTPFEVLHLLTPNGVGGEAVLIVVKATFEIDDEGSARLAADQAEIRVRDEFIGDPALGSPLADADLALHKPRVDVLVVGARAYAPRGRPIDKLFVELHVGHPDGVGSDTAAHDAAQAQLIKSLLVTGDRVFIDDAPSDPLPFTEMALGWERAYGGTRSKGEIDERNPLGIGWLGARSADAEILAELPNVEEPGATMTRRDSDCVPAGLGVVSRAWLPRRALAGTYDEGWKRRRWPLVPRDYDPACNQSAAADQQLERFAGGEPVRLVNLTPEGEWLFRLPHLDVPVQLIHEDRLERGPLRIDTIEIEPATRRVTLTGRVAVPVERRLGRLEEIVVGHVKPGWLRARVSGKHYIDLRAEGGAEPRRPCFW</sequence>
<evidence type="ECO:0000313" key="2">
    <source>
        <dbReference type="EMBL" id="PRQ03645.1"/>
    </source>
</evidence>
<dbReference type="EMBL" id="PVNK01000073">
    <property type="protein sequence ID" value="PRQ03645.1"/>
    <property type="molecule type" value="Genomic_DNA"/>
</dbReference>
<gene>
    <name evidence="2" type="ORF">ENSA5_14000</name>
</gene>
<evidence type="ECO:0000259" key="1">
    <source>
        <dbReference type="Pfam" id="PF09937"/>
    </source>
</evidence>
<proteinExistence type="predicted"/>
<dbReference type="Proteomes" id="UP000237968">
    <property type="component" value="Unassembled WGS sequence"/>
</dbReference>
<dbReference type="InterPro" id="IPR018683">
    <property type="entry name" value="DUF2169"/>
</dbReference>
<dbReference type="OrthoDB" id="237820at2"/>
<dbReference type="Pfam" id="PF09937">
    <property type="entry name" value="DUF2169"/>
    <property type="match status" value="1"/>
</dbReference>
<accession>A0A2S9YEW0</accession>
<comment type="caution">
    <text evidence="2">The sequence shown here is derived from an EMBL/GenBank/DDBJ whole genome shotgun (WGS) entry which is preliminary data.</text>
</comment>
<keyword evidence="3" id="KW-1185">Reference proteome</keyword>
<protein>
    <recommendedName>
        <fullName evidence="1">DUF2169 domain-containing protein</fullName>
    </recommendedName>
</protein>